<dbReference type="GeneID" id="20211036"/>
<keyword evidence="8" id="KW-0732">Signal</keyword>
<dbReference type="PANTHER" id="PTHR44176:SF1">
    <property type="entry name" value="DNAJ HOMOLOG SUBFAMILY C MEMBER 25"/>
    <property type="match status" value="1"/>
</dbReference>
<dbReference type="CTD" id="20211036"/>
<evidence type="ECO:0000313" key="10">
    <source>
        <dbReference type="EMBL" id="ESO02691.1"/>
    </source>
</evidence>
<name>T1FQD9_HELRO</name>
<evidence type="ECO:0000313" key="11">
    <source>
        <dbReference type="EnsemblMetazoa" id="HelroP188809"/>
    </source>
</evidence>
<dbReference type="KEGG" id="hro:HELRODRAFT_188809"/>
<keyword evidence="2 7" id="KW-0812">Transmembrane</keyword>
<dbReference type="GO" id="GO:0005789">
    <property type="term" value="C:endoplasmic reticulum membrane"/>
    <property type="evidence" value="ECO:0000318"/>
    <property type="project" value="GO_Central"/>
</dbReference>
<feature type="chain" id="PRO_5010980854" description="J domain-containing protein" evidence="8">
    <location>
        <begin position="20"/>
        <end position="335"/>
    </location>
</feature>
<evidence type="ECO:0000256" key="3">
    <source>
        <dbReference type="ARBA" id="ARBA00022989"/>
    </source>
</evidence>
<dbReference type="Proteomes" id="UP000015101">
    <property type="component" value="Unassembled WGS sequence"/>
</dbReference>
<feature type="signal peptide" evidence="8">
    <location>
        <begin position="1"/>
        <end position="19"/>
    </location>
</feature>
<dbReference type="InterPro" id="IPR001623">
    <property type="entry name" value="DnaJ_domain"/>
</dbReference>
<dbReference type="EMBL" id="AMQM01000988">
    <property type="status" value="NOT_ANNOTATED_CDS"/>
    <property type="molecule type" value="Genomic_DNA"/>
</dbReference>
<reference evidence="12" key="1">
    <citation type="submission" date="2012-12" db="EMBL/GenBank/DDBJ databases">
        <authorList>
            <person name="Hellsten U."/>
            <person name="Grimwood J."/>
            <person name="Chapman J.A."/>
            <person name="Shapiro H."/>
            <person name="Aerts A."/>
            <person name="Otillar R.P."/>
            <person name="Terry A.Y."/>
            <person name="Boore J.L."/>
            <person name="Simakov O."/>
            <person name="Marletaz F."/>
            <person name="Cho S.-J."/>
            <person name="Edsinger-Gonzales E."/>
            <person name="Havlak P."/>
            <person name="Kuo D.-H."/>
            <person name="Larsson T."/>
            <person name="Lv J."/>
            <person name="Arendt D."/>
            <person name="Savage R."/>
            <person name="Osoegawa K."/>
            <person name="de Jong P."/>
            <person name="Lindberg D.R."/>
            <person name="Seaver E.C."/>
            <person name="Weisblat D.A."/>
            <person name="Putnam N.H."/>
            <person name="Grigoriev I.V."/>
            <person name="Rokhsar D.S."/>
        </authorList>
    </citation>
    <scope>NUCLEOTIDE SEQUENCE</scope>
</reference>
<dbReference type="PROSITE" id="PS50076">
    <property type="entry name" value="DNAJ_2"/>
    <property type="match status" value="1"/>
</dbReference>
<dbReference type="Pfam" id="PF00226">
    <property type="entry name" value="DnaJ"/>
    <property type="match status" value="1"/>
</dbReference>
<keyword evidence="5" id="KW-0143">Chaperone</keyword>
<feature type="transmembrane region" description="Helical" evidence="7">
    <location>
        <begin position="220"/>
        <end position="239"/>
    </location>
</feature>
<sequence>MKIIIFHVNFLLFLKFSHGMLEGLYCGEDNCYDLLGLTRDSPKSDISKAYRNLAKKWHPDRHKKDKDEAASMFQKIATAYETLRDEESRSNYDYMLDHPEEYYSHYYRYYRRRVAPKVDIRVVIVVTITLISFIQYYSASNNYKSAIDYFATVPKYRIQAVEYCMKEGMMSRDGKNVKKKDKSKSKEELKEEEENMIKSVIREKIDIKGGYSKPTIYDTLWIQLFMFPYYLALYIIWYFKWFYRYNILKLEYTEEDKQYVIRRYMGLSQIKWEGLDDNEKEDMMRRELWIKENFQAYKKEKQDEMKEQMADSGRYKQYRRYMKKGGPGQMTFGPD</sequence>
<dbReference type="FunCoup" id="T1FQD9">
    <property type="interactions" value="1042"/>
</dbReference>
<dbReference type="SMART" id="SM00271">
    <property type="entry name" value="DnaJ"/>
    <property type="match status" value="1"/>
</dbReference>
<accession>T1FQD9</accession>
<evidence type="ECO:0000256" key="5">
    <source>
        <dbReference type="ARBA" id="ARBA00023186"/>
    </source>
</evidence>
<dbReference type="PANTHER" id="PTHR44176">
    <property type="entry name" value="DNAJ HOMOLOG SUBFAMILY C MEMBER 25"/>
    <property type="match status" value="1"/>
</dbReference>
<dbReference type="Gene3D" id="1.10.287.110">
    <property type="entry name" value="DnaJ domain"/>
    <property type="match status" value="1"/>
</dbReference>
<dbReference type="RefSeq" id="XP_009020099.1">
    <property type="nucleotide sequence ID" value="XM_009021851.1"/>
</dbReference>
<evidence type="ECO:0000256" key="1">
    <source>
        <dbReference type="ARBA" id="ARBA00004141"/>
    </source>
</evidence>
<dbReference type="EMBL" id="KB096742">
    <property type="protein sequence ID" value="ESO02691.1"/>
    <property type="molecule type" value="Genomic_DNA"/>
</dbReference>
<dbReference type="EnsemblMetazoa" id="HelroT188809">
    <property type="protein sequence ID" value="HelroP188809"/>
    <property type="gene ID" value="HelroG188809"/>
</dbReference>
<dbReference type="PRINTS" id="PR00625">
    <property type="entry name" value="JDOMAIN"/>
</dbReference>
<dbReference type="STRING" id="6412.T1FQD9"/>
<evidence type="ECO:0000313" key="12">
    <source>
        <dbReference type="Proteomes" id="UP000015101"/>
    </source>
</evidence>
<dbReference type="FunFam" id="1.10.287.110:FF:000036">
    <property type="entry name" value="dnaJ homolog subfamily C member 25"/>
    <property type="match status" value="1"/>
</dbReference>
<dbReference type="InterPro" id="IPR036869">
    <property type="entry name" value="J_dom_sf"/>
</dbReference>
<evidence type="ECO:0000256" key="2">
    <source>
        <dbReference type="ARBA" id="ARBA00022692"/>
    </source>
</evidence>
<dbReference type="eggNOG" id="KOG0722">
    <property type="taxonomic scope" value="Eukaryota"/>
</dbReference>
<evidence type="ECO:0000256" key="4">
    <source>
        <dbReference type="ARBA" id="ARBA00023136"/>
    </source>
</evidence>
<gene>
    <name evidence="11" type="primary">20211036</name>
    <name evidence="10" type="ORF">HELRODRAFT_188809</name>
</gene>
<dbReference type="InterPro" id="IPR044632">
    <property type="entry name" value="DNAJC25-like"/>
</dbReference>
<dbReference type="InterPro" id="IPR018253">
    <property type="entry name" value="DnaJ_domain_CS"/>
</dbReference>
<protein>
    <recommendedName>
        <fullName evidence="9">J domain-containing protein</fullName>
    </recommendedName>
</protein>
<reference evidence="10 12" key="2">
    <citation type="journal article" date="2013" name="Nature">
        <title>Insights into bilaterian evolution from three spiralian genomes.</title>
        <authorList>
            <person name="Simakov O."/>
            <person name="Marletaz F."/>
            <person name="Cho S.J."/>
            <person name="Edsinger-Gonzales E."/>
            <person name="Havlak P."/>
            <person name="Hellsten U."/>
            <person name="Kuo D.H."/>
            <person name="Larsson T."/>
            <person name="Lv J."/>
            <person name="Arendt D."/>
            <person name="Savage R."/>
            <person name="Osoegawa K."/>
            <person name="de Jong P."/>
            <person name="Grimwood J."/>
            <person name="Chapman J.A."/>
            <person name="Shapiro H."/>
            <person name="Aerts A."/>
            <person name="Otillar R.P."/>
            <person name="Terry A.Y."/>
            <person name="Boore J.L."/>
            <person name="Grigoriev I.V."/>
            <person name="Lindberg D.R."/>
            <person name="Seaver E.C."/>
            <person name="Weisblat D.A."/>
            <person name="Putnam N.H."/>
            <person name="Rokhsar D.S."/>
        </authorList>
    </citation>
    <scope>NUCLEOTIDE SEQUENCE</scope>
</reference>
<evidence type="ECO:0000256" key="6">
    <source>
        <dbReference type="ARBA" id="ARBA00024193"/>
    </source>
</evidence>
<feature type="domain" description="J" evidence="9">
    <location>
        <begin position="30"/>
        <end position="96"/>
    </location>
</feature>
<comment type="similarity">
    <text evidence="6">Belongs to the DNAJC25 family.</text>
</comment>
<dbReference type="CDD" id="cd06257">
    <property type="entry name" value="DnaJ"/>
    <property type="match status" value="1"/>
</dbReference>
<dbReference type="HOGENOM" id="CLU_055735_0_0_1"/>
<organism evidence="11 12">
    <name type="scientific">Helobdella robusta</name>
    <name type="common">Californian leech</name>
    <dbReference type="NCBI Taxonomy" id="6412"/>
    <lineage>
        <taxon>Eukaryota</taxon>
        <taxon>Metazoa</taxon>
        <taxon>Spiralia</taxon>
        <taxon>Lophotrochozoa</taxon>
        <taxon>Annelida</taxon>
        <taxon>Clitellata</taxon>
        <taxon>Hirudinea</taxon>
        <taxon>Rhynchobdellida</taxon>
        <taxon>Glossiphoniidae</taxon>
        <taxon>Helobdella</taxon>
    </lineage>
</organism>
<evidence type="ECO:0000256" key="7">
    <source>
        <dbReference type="SAM" id="Phobius"/>
    </source>
</evidence>
<dbReference type="InParanoid" id="T1FQD9"/>
<dbReference type="OMA" id="WFWRYTV"/>
<evidence type="ECO:0000259" key="9">
    <source>
        <dbReference type="PROSITE" id="PS50076"/>
    </source>
</evidence>
<evidence type="ECO:0000256" key="8">
    <source>
        <dbReference type="SAM" id="SignalP"/>
    </source>
</evidence>
<proteinExistence type="inferred from homology"/>
<keyword evidence="4 7" id="KW-0472">Membrane</keyword>
<keyword evidence="3 7" id="KW-1133">Transmembrane helix</keyword>
<dbReference type="GO" id="GO:0006457">
    <property type="term" value="P:protein folding"/>
    <property type="evidence" value="ECO:0000318"/>
    <property type="project" value="GO_Central"/>
</dbReference>
<feature type="transmembrane region" description="Helical" evidence="7">
    <location>
        <begin position="118"/>
        <end position="137"/>
    </location>
</feature>
<keyword evidence="12" id="KW-1185">Reference proteome</keyword>
<dbReference type="OrthoDB" id="270167at2759"/>
<reference evidence="11" key="3">
    <citation type="submission" date="2015-06" db="UniProtKB">
        <authorList>
            <consortium name="EnsemblMetazoa"/>
        </authorList>
    </citation>
    <scope>IDENTIFICATION</scope>
</reference>
<comment type="subcellular location">
    <subcellularLocation>
        <location evidence="1">Membrane</location>
        <topology evidence="1">Multi-pass membrane protein</topology>
    </subcellularLocation>
</comment>
<dbReference type="PROSITE" id="PS00636">
    <property type="entry name" value="DNAJ_1"/>
    <property type="match status" value="1"/>
</dbReference>
<dbReference type="SUPFAM" id="SSF46565">
    <property type="entry name" value="Chaperone J-domain"/>
    <property type="match status" value="1"/>
</dbReference>
<dbReference type="AlphaFoldDB" id="T1FQD9"/>